<proteinExistence type="predicted"/>
<organism evidence="1">
    <name type="scientific">Anopheles marajoara</name>
    <dbReference type="NCBI Taxonomy" id="58244"/>
    <lineage>
        <taxon>Eukaryota</taxon>
        <taxon>Metazoa</taxon>
        <taxon>Ecdysozoa</taxon>
        <taxon>Arthropoda</taxon>
        <taxon>Hexapoda</taxon>
        <taxon>Insecta</taxon>
        <taxon>Pterygota</taxon>
        <taxon>Neoptera</taxon>
        <taxon>Endopterygota</taxon>
        <taxon>Diptera</taxon>
        <taxon>Nematocera</taxon>
        <taxon>Culicoidea</taxon>
        <taxon>Culicidae</taxon>
        <taxon>Anophelinae</taxon>
        <taxon>Anopheles</taxon>
    </lineage>
</organism>
<protein>
    <submittedName>
        <fullName evidence="1">Putative secreted protein</fullName>
    </submittedName>
</protein>
<dbReference type="AlphaFoldDB" id="A0A2M4CD62"/>
<reference evidence="1" key="1">
    <citation type="submission" date="2018-01" db="EMBL/GenBank/DDBJ databases">
        <title>An insight into the sialome of Amazonian anophelines.</title>
        <authorList>
            <person name="Ribeiro J.M."/>
            <person name="Scarpassa V."/>
            <person name="Calvo E."/>
        </authorList>
    </citation>
    <scope>NUCLEOTIDE SEQUENCE</scope>
    <source>
        <tissue evidence="1">Salivary glands</tissue>
    </source>
</reference>
<accession>A0A2M4CD62</accession>
<sequence length="75" mass="8141">MTIPMIMTMSGGVVGVVLLDRDTCRASMSSLSICRKSSNIAKRVNRCQSNHVKSGAHHAFHYPQPTTTSISSHIV</sequence>
<evidence type="ECO:0000313" key="1">
    <source>
        <dbReference type="EMBL" id="MBW63101.1"/>
    </source>
</evidence>
<name>A0A2M4CD62_9DIPT</name>
<dbReference type="EMBL" id="GGFJ01013960">
    <property type="protein sequence ID" value="MBW63101.1"/>
    <property type="molecule type" value="Transcribed_RNA"/>
</dbReference>